<proteinExistence type="predicted"/>
<dbReference type="EMBL" id="JAFDST010000002">
    <property type="protein sequence ID" value="MBP1081468.1"/>
    <property type="molecule type" value="Genomic_DNA"/>
</dbReference>
<gene>
    <name evidence="1" type="ORF">JOC74_001961</name>
</gene>
<evidence type="ECO:0000313" key="1">
    <source>
        <dbReference type="EMBL" id="MBP1081468.1"/>
    </source>
</evidence>
<name>A0ABS4CV64_9BACI</name>
<comment type="caution">
    <text evidence="1">The sequence shown here is derived from an EMBL/GenBank/DDBJ whole genome shotgun (WGS) entry which is preliminary data.</text>
</comment>
<keyword evidence="2" id="KW-1185">Reference proteome</keyword>
<organism evidence="1 2">
    <name type="scientific">Bacillus capparidis</name>
    <dbReference type="NCBI Taxonomy" id="1840411"/>
    <lineage>
        <taxon>Bacteria</taxon>
        <taxon>Bacillati</taxon>
        <taxon>Bacillota</taxon>
        <taxon>Bacilli</taxon>
        <taxon>Bacillales</taxon>
        <taxon>Bacillaceae</taxon>
        <taxon>Bacillus</taxon>
    </lineage>
</organism>
<protein>
    <submittedName>
        <fullName evidence="1">Uncharacterized protein</fullName>
    </submittedName>
</protein>
<accession>A0ABS4CV64</accession>
<evidence type="ECO:0000313" key="2">
    <source>
        <dbReference type="Proteomes" id="UP000674416"/>
    </source>
</evidence>
<dbReference type="Proteomes" id="UP000674416">
    <property type="component" value="Unassembled WGS sequence"/>
</dbReference>
<sequence length="30" mass="3621">MSEDKQLNSLESQDLFEWVRLNIYLSYSLV</sequence>
<reference evidence="1 2" key="1">
    <citation type="submission" date="2021-01" db="EMBL/GenBank/DDBJ databases">
        <title>Genomic Encyclopedia of Type Strains, Phase IV (KMG-IV): sequencing the most valuable type-strain genomes for metagenomic binning, comparative biology and taxonomic classification.</title>
        <authorList>
            <person name="Goeker M."/>
        </authorList>
    </citation>
    <scope>NUCLEOTIDE SEQUENCE [LARGE SCALE GENOMIC DNA]</scope>
    <source>
        <strain evidence="1 2">DSM 103394</strain>
    </source>
</reference>